<name>A0ABT2HBQ2_9MICO</name>
<gene>
    <name evidence="1" type="ORF">N1032_26945</name>
</gene>
<evidence type="ECO:0000313" key="2">
    <source>
        <dbReference type="Proteomes" id="UP001165586"/>
    </source>
</evidence>
<dbReference type="RefSeq" id="WP_259543756.1">
    <property type="nucleotide sequence ID" value="NZ_JANLCJ010000644.1"/>
</dbReference>
<sequence>MGSIVGPQGIQGIQGIQGEKGNSIVVKGSVNTESDIPVGQVIGDA</sequence>
<dbReference type="Proteomes" id="UP001165586">
    <property type="component" value="Unassembled WGS sequence"/>
</dbReference>
<protein>
    <recommendedName>
        <fullName evidence="3">Collagen-like protein</fullName>
    </recommendedName>
</protein>
<proteinExistence type="predicted"/>
<accession>A0ABT2HBQ2</accession>
<comment type="caution">
    <text evidence="1">The sequence shown here is derived from an EMBL/GenBank/DDBJ whole genome shotgun (WGS) entry which is preliminary data.</text>
</comment>
<reference evidence="1" key="1">
    <citation type="submission" date="2022-08" db="EMBL/GenBank/DDBJ databases">
        <authorList>
            <person name="Deng Y."/>
            <person name="Han X.-F."/>
            <person name="Zhang Y.-Q."/>
        </authorList>
    </citation>
    <scope>NUCLEOTIDE SEQUENCE</scope>
    <source>
        <strain evidence="1">CPCC 203386</strain>
    </source>
</reference>
<evidence type="ECO:0000313" key="1">
    <source>
        <dbReference type="EMBL" id="MCS5737374.1"/>
    </source>
</evidence>
<dbReference type="EMBL" id="JANLCJ010000644">
    <property type="protein sequence ID" value="MCS5737374.1"/>
    <property type="molecule type" value="Genomic_DNA"/>
</dbReference>
<evidence type="ECO:0008006" key="3">
    <source>
        <dbReference type="Google" id="ProtNLM"/>
    </source>
</evidence>
<keyword evidence="2" id="KW-1185">Reference proteome</keyword>
<organism evidence="1 2">
    <name type="scientific">Herbiconiux daphne</name>
    <dbReference type="NCBI Taxonomy" id="2970914"/>
    <lineage>
        <taxon>Bacteria</taxon>
        <taxon>Bacillati</taxon>
        <taxon>Actinomycetota</taxon>
        <taxon>Actinomycetes</taxon>
        <taxon>Micrococcales</taxon>
        <taxon>Microbacteriaceae</taxon>
        <taxon>Herbiconiux</taxon>
    </lineage>
</organism>